<keyword evidence="2" id="KW-1185">Reference proteome</keyword>
<dbReference type="AlphaFoldDB" id="A0AAD3XMC3"/>
<reference evidence="1" key="1">
    <citation type="submission" date="2023-05" db="EMBL/GenBank/DDBJ databases">
        <title>Nepenthes gracilis genome sequencing.</title>
        <authorList>
            <person name="Fukushima K."/>
        </authorList>
    </citation>
    <scope>NUCLEOTIDE SEQUENCE</scope>
    <source>
        <strain evidence="1">SING2019-196</strain>
    </source>
</reference>
<sequence length="132" mass="14075">MGEVCASLLLKVDTNPSSFARAGAPPHALPGYHLAHLVLDNSAIFENDFQMEPCPRKAIDSLAQGLLRPHLPSFHQQAPGGSLNSLWSPPSSTWMTINVDAGFRPNWMEAIGGVSLKSKLFPMGLICPGGLG</sequence>
<comment type="caution">
    <text evidence="1">The sequence shown here is derived from an EMBL/GenBank/DDBJ whole genome shotgun (WGS) entry which is preliminary data.</text>
</comment>
<proteinExistence type="predicted"/>
<protein>
    <submittedName>
        <fullName evidence="1">Uncharacterized protein</fullName>
    </submittedName>
</protein>
<dbReference type="Proteomes" id="UP001279734">
    <property type="component" value="Unassembled WGS sequence"/>
</dbReference>
<accession>A0AAD3XMC3</accession>
<dbReference type="EMBL" id="BSYO01000009">
    <property type="protein sequence ID" value="GMH09629.1"/>
    <property type="molecule type" value="Genomic_DNA"/>
</dbReference>
<gene>
    <name evidence="1" type="ORF">Nepgr_011470</name>
</gene>
<name>A0AAD3XMC3_NEPGR</name>
<organism evidence="1 2">
    <name type="scientific">Nepenthes gracilis</name>
    <name type="common">Slender pitcher plant</name>
    <dbReference type="NCBI Taxonomy" id="150966"/>
    <lineage>
        <taxon>Eukaryota</taxon>
        <taxon>Viridiplantae</taxon>
        <taxon>Streptophyta</taxon>
        <taxon>Embryophyta</taxon>
        <taxon>Tracheophyta</taxon>
        <taxon>Spermatophyta</taxon>
        <taxon>Magnoliopsida</taxon>
        <taxon>eudicotyledons</taxon>
        <taxon>Gunneridae</taxon>
        <taxon>Pentapetalae</taxon>
        <taxon>Caryophyllales</taxon>
        <taxon>Nepenthaceae</taxon>
        <taxon>Nepenthes</taxon>
    </lineage>
</organism>
<evidence type="ECO:0000313" key="2">
    <source>
        <dbReference type="Proteomes" id="UP001279734"/>
    </source>
</evidence>
<evidence type="ECO:0000313" key="1">
    <source>
        <dbReference type="EMBL" id="GMH09629.1"/>
    </source>
</evidence>